<evidence type="ECO:0000256" key="5">
    <source>
        <dbReference type="SAM" id="MobiDB-lite"/>
    </source>
</evidence>
<dbReference type="InterPro" id="IPR046820">
    <property type="entry name" value="MmeI_TRD"/>
</dbReference>
<sequence length="1209" mass="134333">MTPSDPRDIASDDDAERFIAKWQGVAASELSTSQSFLLDLCRLLGVDAPHPTPEQNYMFERPIVFAHGDGSTSAGRIDLYRRGAFVLESKKLKAGAHTRGFDEALLRARTQAEQYARALPAEEGRPPFVVVVDVGTRIELYAEFSRSGGTYTPFPDPRSHRIALDDLRKPELRERLRKVWTDPLALDPSRESARVTREIAGRLAELAKSLEAAGHGAEAVAQFLMRCLFTMFAEDVKLLPGDSFRDLLLRYAEQPEIAMRMLGELWRDMDRGGFSAAIAGEVLQFNGKLFKQPDTLPLDKPQLALLIQAAKADWKHVEPAIFGTLLERALSTKDRHKLGAHYTPRAYVERLVLPTVIEPLRAEWSDAQVAAMALAAEGKPDEAAAELRRFHHRLCTVRVLDPACGSGNFLYVTLEHLKRLEGEVLNALDELGDRQTGLALGGERADAAAGETVDPHNLLGIELNPRAAAIAEVVLWIGYLQWHFRTRGDVNPPVPVIRDFRNIENRDAVLAYDDVQLVVDERGVPVTRWDGETMKISPITGEKIPDEAARKAVERYVNPRRAAWPEADFVVGNPPFIGNKRMRIALGDGYVEALRDAWPDVPESADLVMYWWHYAALLTRRGALERFGLITTNSIRQAFNRRVIEAAMTPPTAKAAGSKADASISPSSSRRRPGSSSEDQPLGPGLRRDDGGSEQPLSLVFAIPDHPWVDVADGAAVRIAMTVAQGGQGIALLREVVGEPDTGDDEVEVELFDKRGTMFADLKIGANVAGAVPLRANALLSNRGVIPHGEGMTVTEEQAIALGFGRVPGLERRLRPYRNGRDLTQTPRHVRVIDMFGLDAEQVREQFPEVYQWLLERVKPERDENPRASVRERWWIFAEPRKLLRIAHSDLRKYIATVYVSKHRFFAFVENEILPDDGLVAIATENPFVLTVLSSHIHVAWAIARGSTLEDRPRYNSSMCFSSFPFPDCVEERKVGIGAIGEKLDIHRKRQQFAHPDLTLTGMYNVLEKLRSGEPLTAKERVIHEHGLVSVLRQIHDELDAAVLDAYGWSDLLPLLRIAHGNDVPAEGQTRDEAKRAFDDAVLERLVALNAERAAEEARGLVRWLRPEFQNPQAPPAQAVIDTGPEDDAPETVAPTAAAKPQPWPKDAVAQVRAVADVLSASPQAMSLDDIAARFTARGPWKKRLPQLLEMLVAMGRAREDAGRFRAMR</sequence>
<accession>A0ABP9AWW5</accession>
<evidence type="ECO:0000259" key="7">
    <source>
        <dbReference type="Pfam" id="PF20465"/>
    </source>
</evidence>
<feature type="domain" description="MmeI-like N-terminal" evidence="6">
    <location>
        <begin position="14"/>
        <end position="212"/>
    </location>
</feature>
<dbReference type="InterPro" id="IPR046816">
    <property type="entry name" value="MmeI_Mtase"/>
</dbReference>
<keyword evidence="2 10" id="KW-0489">Methyltransferase</keyword>
<dbReference type="Proteomes" id="UP001499959">
    <property type="component" value="Unassembled WGS sequence"/>
</dbReference>
<feature type="domain" description="MmeI-like helicase spacer" evidence="7">
    <location>
        <begin position="219"/>
        <end position="290"/>
    </location>
</feature>
<evidence type="ECO:0000259" key="6">
    <source>
        <dbReference type="Pfam" id="PF20464"/>
    </source>
</evidence>
<feature type="region of interest" description="Disordered" evidence="5">
    <location>
        <begin position="1125"/>
        <end position="1144"/>
    </location>
</feature>
<gene>
    <name evidence="10" type="ORF">GCM10023307_09060</name>
</gene>
<dbReference type="RefSeq" id="WP_345302113.1">
    <property type="nucleotide sequence ID" value="NZ_BAABJE010000002.1"/>
</dbReference>
<dbReference type="PANTHER" id="PTHR33841">
    <property type="entry name" value="DNA METHYLTRANSFERASE YEEA-RELATED"/>
    <property type="match status" value="1"/>
</dbReference>
<dbReference type="SUPFAM" id="SSF53335">
    <property type="entry name" value="S-adenosyl-L-methionine-dependent methyltransferases"/>
    <property type="match status" value="1"/>
</dbReference>
<dbReference type="InterPro" id="IPR029063">
    <property type="entry name" value="SAM-dependent_MTases_sf"/>
</dbReference>
<proteinExistence type="predicted"/>
<comment type="caution">
    <text evidence="10">The sequence shown here is derived from an EMBL/GenBank/DDBJ whole genome shotgun (WGS) entry which is preliminary data.</text>
</comment>
<evidence type="ECO:0000259" key="8">
    <source>
        <dbReference type="Pfam" id="PF20466"/>
    </source>
</evidence>
<feature type="region of interest" description="Disordered" evidence="5">
    <location>
        <begin position="650"/>
        <end position="690"/>
    </location>
</feature>
<evidence type="ECO:0000256" key="1">
    <source>
        <dbReference type="ARBA" id="ARBA00011900"/>
    </source>
</evidence>
<keyword evidence="11" id="KW-1185">Reference proteome</keyword>
<dbReference type="EC" id="2.1.1.72" evidence="1"/>
<dbReference type="PANTHER" id="PTHR33841:SF1">
    <property type="entry name" value="DNA METHYLTRANSFERASE A"/>
    <property type="match status" value="1"/>
</dbReference>
<dbReference type="Pfam" id="PF20465">
    <property type="entry name" value="MmeI_hel"/>
    <property type="match status" value="1"/>
</dbReference>
<dbReference type="Pfam" id="PF20466">
    <property type="entry name" value="MmeI_TRD"/>
    <property type="match status" value="1"/>
</dbReference>
<reference evidence="11" key="1">
    <citation type="journal article" date="2019" name="Int. J. Syst. Evol. Microbiol.">
        <title>The Global Catalogue of Microorganisms (GCM) 10K type strain sequencing project: providing services to taxonomists for standard genome sequencing and annotation.</title>
        <authorList>
            <consortium name="The Broad Institute Genomics Platform"/>
            <consortium name="The Broad Institute Genome Sequencing Center for Infectious Disease"/>
            <person name="Wu L."/>
            <person name="Ma J."/>
        </authorList>
    </citation>
    <scope>NUCLEOTIDE SEQUENCE [LARGE SCALE GENOMIC DNA]</scope>
    <source>
        <strain evidence="11">JCM 18204</strain>
    </source>
</reference>
<dbReference type="EMBL" id="BAABJE010000002">
    <property type="protein sequence ID" value="GAA4786440.1"/>
    <property type="molecule type" value="Genomic_DNA"/>
</dbReference>
<comment type="catalytic activity">
    <reaction evidence="4">
        <text>a 2'-deoxyadenosine in DNA + S-adenosyl-L-methionine = an N(6)-methyl-2'-deoxyadenosine in DNA + S-adenosyl-L-homocysteine + H(+)</text>
        <dbReference type="Rhea" id="RHEA:15197"/>
        <dbReference type="Rhea" id="RHEA-COMP:12418"/>
        <dbReference type="Rhea" id="RHEA-COMP:12419"/>
        <dbReference type="ChEBI" id="CHEBI:15378"/>
        <dbReference type="ChEBI" id="CHEBI:57856"/>
        <dbReference type="ChEBI" id="CHEBI:59789"/>
        <dbReference type="ChEBI" id="CHEBI:90615"/>
        <dbReference type="ChEBI" id="CHEBI:90616"/>
        <dbReference type="EC" id="2.1.1.72"/>
    </reaction>
</comment>
<protein>
    <recommendedName>
        <fullName evidence="1">site-specific DNA-methyltransferase (adenine-specific)</fullName>
        <ecNumber evidence="1">2.1.1.72</ecNumber>
    </recommendedName>
</protein>
<evidence type="ECO:0000256" key="4">
    <source>
        <dbReference type="ARBA" id="ARBA00047942"/>
    </source>
</evidence>
<dbReference type="Gene3D" id="3.40.50.150">
    <property type="entry name" value="Vaccinia Virus protein VP39"/>
    <property type="match status" value="1"/>
</dbReference>
<dbReference type="GO" id="GO:0032259">
    <property type="term" value="P:methylation"/>
    <property type="evidence" value="ECO:0007669"/>
    <property type="project" value="UniProtKB-KW"/>
</dbReference>
<dbReference type="Pfam" id="PF20464">
    <property type="entry name" value="MmeI_N"/>
    <property type="match status" value="1"/>
</dbReference>
<feature type="domain" description="MmeI-like DNA-methyltransferase" evidence="9">
    <location>
        <begin position="383"/>
        <end position="638"/>
    </location>
</feature>
<dbReference type="InterPro" id="IPR046819">
    <property type="entry name" value="MmeI_hel"/>
</dbReference>
<evidence type="ECO:0000259" key="9">
    <source>
        <dbReference type="Pfam" id="PF20473"/>
    </source>
</evidence>
<evidence type="ECO:0000313" key="11">
    <source>
        <dbReference type="Proteomes" id="UP001499959"/>
    </source>
</evidence>
<dbReference type="InterPro" id="IPR050953">
    <property type="entry name" value="N4_N6_ade-DNA_methylase"/>
</dbReference>
<dbReference type="PRINTS" id="PR00507">
    <property type="entry name" value="N12N6MTFRASE"/>
</dbReference>
<feature type="domain" description="MmeI-like target recognition" evidence="8">
    <location>
        <begin position="844"/>
        <end position="968"/>
    </location>
</feature>
<dbReference type="Pfam" id="PF20473">
    <property type="entry name" value="MmeI_Mtase"/>
    <property type="match status" value="1"/>
</dbReference>
<evidence type="ECO:0000313" key="10">
    <source>
        <dbReference type="EMBL" id="GAA4786440.1"/>
    </source>
</evidence>
<dbReference type="InterPro" id="IPR046817">
    <property type="entry name" value="MmeI_N"/>
</dbReference>
<dbReference type="GO" id="GO:0008168">
    <property type="term" value="F:methyltransferase activity"/>
    <property type="evidence" value="ECO:0007669"/>
    <property type="project" value="UniProtKB-KW"/>
</dbReference>
<organism evidence="10 11">
    <name type="scientific">Lysobacter hankyongensis</name>
    <dbReference type="NCBI Taxonomy" id="1176535"/>
    <lineage>
        <taxon>Bacteria</taxon>
        <taxon>Pseudomonadati</taxon>
        <taxon>Pseudomonadota</taxon>
        <taxon>Gammaproteobacteria</taxon>
        <taxon>Lysobacterales</taxon>
        <taxon>Lysobacteraceae</taxon>
        <taxon>Lysobacter</taxon>
    </lineage>
</organism>
<keyword evidence="3" id="KW-0808">Transferase</keyword>
<evidence type="ECO:0000256" key="2">
    <source>
        <dbReference type="ARBA" id="ARBA00022603"/>
    </source>
</evidence>
<name>A0ABP9AWW5_9GAMM</name>
<evidence type="ECO:0000256" key="3">
    <source>
        <dbReference type="ARBA" id="ARBA00022679"/>
    </source>
</evidence>